<organism evidence="4 5">
    <name type="scientific">Gordonia rubripertincta</name>
    <name type="common">Rhodococcus corallinus</name>
    <dbReference type="NCBI Taxonomy" id="36822"/>
    <lineage>
        <taxon>Bacteria</taxon>
        <taxon>Bacillati</taxon>
        <taxon>Actinomycetota</taxon>
        <taxon>Actinomycetes</taxon>
        <taxon>Mycobacteriales</taxon>
        <taxon>Gordoniaceae</taxon>
        <taxon>Gordonia</taxon>
    </lineage>
</organism>
<proteinExistence type="inferred from homology"/>
<comment type="caution">
    <text evidence="4">The sequence shown here is derived from an EMBL/GenBank/DDBJ whole genome shotgun (WGS) entry which is preliminary data.</text>
</comment>
<keyword evidence="4" id="KW-0378">Hydrolase</keyword>
<dbReference type="PANTHER" id="PTHR42796">
    <property type="entry name" value="FUMARYLACETOACETATE HYDROLASE DOMAIN-CONTAINING PROTEIN 2A-RELATED"/>
    <property type="match status" value="1"/>
</dbReference>
<evidence type="ECO:0000259" key="3">
    <source>
        <dbReference type="Pfam" id="PF01557"/>
    </source>
</evidence>
<accession>A0ABT4N0H2</accession>
<evidence type="ECO:0000256" key="1">
    <source>
        <dbReference type="ARBA" id="ARBA00010211"/>
    </source>
</evidence>
<dbReference type="GO" id="GO:0016787">
    <property type="term" value="F:hydrolase activity"/>
    <property type="evidence" value="ECO:0007669"/>
    <property type="project" value="UniProtKB-KW"/>
</dbReference>
<gene>
    <name evidence="4" type="ORF">O4213_15780</name>
</gene>
<evidence type="ECO:0000313" key="5">
    <source>
        <dbReference type="Proteomes" id="UP001067235"/>
    </source>
</evidence>
<sequence>MTTTVLRTDSGWWVQRGDTAYPIRTPAETTGELLADRAAIDGAATGGESDATPVEDLTLLSPVTVPCRVVAQMVNYRSHATDSGINPDRVSATFFRKTSGSITGPFDDIVKPAHVQLLDYEVEIGMVAGATIEVGTTITADNLSEYFAGVVITNDVSARDLQLPKTQFYESKSYPTFTPAGPRLVLLTHEEWRRFDQLRLQLWVNGERRQNGRVGGDMIIDPVSALDVLTGFQRLDAGDLLLTGTPGGTALSAPPKPIEIIGALIPPHIKWKTFFRRQASNPKYLNDGDVVEVRIATDDGAIDLGRQRCRVRFS</sequence>
<dbReference type="SUPFAM" id="SSF56529">
    <property type="entry name" value="FAH"/>
    <property type="match status" value="1"/>
</dbReference>
<dbReference type="InterPro" id="IPR011234">
    <property type="entry name" value="Fumarylacetoacetase-like_C"/>
</dbReference>
<keyword evidence="2" id="KW-0479">Metal-binding</keyword>
<keyword evidence="5" id="KW-1185">Reference proteome</keyword>
<comment type="similarity">
    <text evidence="1">Belongs to the FAH family.</text>
</comment>
<evidence type="ECO:0000313" key="4">
    <source>
        <dbReference type="EMBL" id="MCZ4551452.1"/>
    </source>
</evidence>
<dbReference type="EMBL" id="JAPWIE010000004">
    <property type="protein sequence ID" value="MCZ4551452.1"/>
    <property type="molecule type" value="Genomic_DNA"/>
</dbReference>
<dbReference type="Pfam" id="PF01557">
    <property type="entry name" value="FAA_hydrolase"/>
    <property type="match status" value="1"/>
</dbReference>
<dbReference type="Proteomes" id="UP001067235">
    <property type="component" value="Unassembled WGS sequence"/>
</dbReference>
<protein>
    <submittedName>
        <fullName evidence="4">Fumarylacetoacetate hydrolase family protein</fullName>
    </submittedName>
</protein>
<name>A0ABT4N0H2_GORRU</name>
<reference evidence="4" key="1">
    <citation type="submission" date="2022-12" db="EMBL/GenBank/DDBJ databases">
        <authorList>
            <person name="Krivoruchko A.V."/>
            <person name="Elkin A."/>
        </authorList>
    </citation>
    <scope>NUCLEOTIDE SEQUENCE</scope>
    <source>
        <strain evidence="4">IEGM 1388</strain>
    </source>
</reference>
<evidence type="ECO:0000256" key="2">
    <source>
        <dbReference type="ARBA" id="ARBA00022723"/>
    </source>
</evidence>
<dbReference type="Gene3D" id="3.90.850.10">
    <property type="entry name" value="Fumarylacetoacetase-like, C-terminal domain"/>
    <property type="match status" value="1"/>
</dbReference>
<feature type="domain" description="Fumarylacetoacetase-like C-terminal" evidence="3">
    <location>
        <begin position="69"/>
        <end position="311"/>
    </location>
</feature>
<dbReference type="InterPro" id="IPR051121">
    <property type="entry name" value="FAH"/>
</dbReference>
<dbReference type="PANTHER" id="PTHR42796:SF4">
    <property type="entry name" value="FUMARYLACETOACETATE HYDROLASE DOMAIN-CONTAINING PROTEIN 2A"/>
    <property type="match status" value="1"/>
</dbReference>
<dbReference type="InterPro" id="IPR036663">
    <property type="entry name" value="Fumarylacetoacetase_C_sf"/>
</dbReference>
<dbReference type="RefSeq" id="WP_301572287.1">
    <property type="nucleotide sequence ID" value="NZ_JAPWIE010000004.1"/>
</dbReference>